<evidence type="ECO:0000256" key="2">
    <source>
        <dbReference type="ARBA" id="ARBA00022475"/>
    </source>
</evidence>
<evidence type="ECO:0000256" key="5">
    <source>
        <dbReference type="ARBA" id="ARBA00022801"/>
    </source>
</evidence>
<comment type="subcellular location">
    <subcellularLocation>
        <location evidence="1">Cell membrane</location>
        <topology evidence="1">Multi-pass membrane protein</topology>
    </subcellularLocation>
</comment>
<keyword evidence="11" id="KW-1185">Reference proteome</keyword>
<dbReference type="EC" id="3.4.22.-" evidence="10"/>
<dbReference type="RefSeq" id="WP_199383130.1">
    <property type="nucleotide sequence ID" value="NZ_JAEMHM010000004.1"/>
</dbReference>
<keyword evidence="7 9" id="KW-0472">Membrane</keyword>
<dbReference type="GO" id="GO:0008233">
    <property type="term" value="F:peptidase activity"/>
    <property type="evidence" value="ECO:0007669"/>
    <property type="project" value="UniProtKB-KW"/>
</dbReference>
<feature type="transmembrane region" description="Helical" evidence="9">
    <location>
        <begin position="184"/>
        <end position="204"/>
    </location>
</feature>
<gene>
    <name evidence="10" type="primary">xrtH</name>
    <name evidence="10" type="ORF">JFN93_06210</name>
</gene>
<dbReference type="GO" id="GO:0005886">
    <property type="term" value="C:plasma membrane"/>
    <property type="evidence" value="ECO:0007669"/>
    <property type="project" value="UniProtKB-SubCell"/>
</dbReference>
<dbReference type="NCBIfam" id="TIGR04177">
    <property type="entry name" value="exosort_XrtH"/>
    <property type="match status" value="1"/>
</dbReference>
<dbReference type="InterPro" id="IPR026441">
    <property type="entry name" value="Exosort_XrtH"/>
</dbReference>
<keyword evidence="6 9" id="KW-1133">Transmembrane helix</keyword>
<reference evidence="10" key="1">
    <citation type="submission" date="2020-12" db="EMBL/GenBank/DDBJ databases">
        <title>Geomonas sp. Red875, isolated from river sediment.</title>
        <authorList>
            <person name="Xu Z."/>
            <person name="Zhang Z."/>
            <person name="Masuda Y."/>
            <person name="Itoh H."/>
            <person name="Senoo K."/>
        </authorList>
    </citation>
    <scope>NUCLEOTIDE SEQUENCE</scope>
    <source>
        <strain evidence="10">Red875</strain>
    </source>
</reference>
<evidence type="ECO:0000256" key="7">
    <source>
        <dbReference type="ARBA" id="ARBA00023136"/>
    </source>
</evidence>
<dbReference type="InterPro" id="IPR026392">
    <property type="entry name" value="Exo/Archaeosortase_dom"/>
</dbReference>
<keyword evidence="3" id="KW-0645">Protease</keyword>
<protein>
    <submittedName>
        <fullName evidence="10">Exosortase H</fullName>
        <ecNumber evidence="10">3.4.22.-</ecNumber>
    </submittedName>
</protein>
<evidence type="ECO:0000256" key="4">
    <source>
        <dbReference type="ARBA" id="ARBA00022692"/>
    </source>
</evidence>
<feature type="transmembrane region" description="Helical" evidence="9">
    <location>
        <begin position="296"/>
        <end position="316"/>
    </location>
</feature>
<dbReference type="GO" id="GO:0006508">
    <property type="term" value="P:proteolysis"/>
    <property type="evidence" value="ECO:0007669"/>
    <property type="project" value="UniProtKB-KW"/>
</dbReference>
<dbReference type="EMBL" id="JAEMHM010000004">
    <property type="protein sequence ID" value="MBJ6724293.1"/>
    <property type="molecule type" value="Genomic_DNA"/>
</dbReference>
<sequence>MEREAVANGEPDPTMTLPVPEPSAGPTRHCLTFLLLATFGLLIGSIGPEALWEPVDRWTAAAVGAVLSPWEPTRVAGTVITVGGFPVQVIRECTSVYGLILFGAYVLSVPASWRHRLAGLLGGAGFLTIANLLRIAAVALVGAYRPSLFTFLHVFLGQVVMILLVVAAALAWRRWALDAAGGDLSFPFRALVSGSYLFAGWYLLNTEYVRLLDRLVAGLFSLAGYRIAFSYQHPAYYQTFNLVLLYSLILADRCITGLRKAGWLVVGTCFLCAGHLLFRVGNVLLSGFDWAPAFQFTQPLSIVGEYLLPVLVWLAATVKRPETQPDEGVTDHE</sequence>
<evidence type="ECO:0000256" key="6">
    <source>
        <dbReference type="ARBA" id="ARBA00022989"/>
    </source>
</evidence>
<organism evidence="10 11">
    <name type="scientific">Geomesophilobacter sediminis</name>
    <dbReference type="NCBI Taxonomy" id="2798584"/>
    <lineage>
        <taxon>Bacteria</taxon>
        <taxon>Pseudomonadati</taxon>
        <taxon>Thermodesulfobacteriota</taxon>
        <taxon>Desulfuromonadia</taxon>
        <taxon>Geobacterales</taxon>
        <taxon>Geobacteraceae</taxon>
        <taxon>Geomesophilobacter</taxon>
    </lineage>
</organism>
<evidence type="ECO:0000313" key="10">
    <source>
        <dbReference type="EMBL" id="MBJ6724293.1"/>
    </source>
</evidence>
<keyword evidence="5 10" id="KW-0378">Hydrolase</keyword>
<feature type="region of interest" description="Disordered" evidence="8">
    <location>
        <begin position="1"/>
        <end position="21"/>
    </location>
</feature>
<evidence type="ECO:0000256" key="1">
    <source>
        <dbReference type="ARBA" id="ARBA00004651"/>
    </source>
</evidence>
<feature type="transmembrane region" description="Helical" evidence="9">
    <location>
        <begin position="263"/>
        <end position="284"/>
    </location>
</feature>
<feature type="transmembrane region" description="Helical" evidence="9">
    <location>
        <begin position="148"/>
        <end position="172"/>
    </location>
</feature>
<dbReference type="Proteomes" id="UP000636888">
    <property type="component" value="Unassembled WGS sequence"/>
</dbReference>
<evidence type="ECO:0000256" key="8">
    <source>
        <dbReference type="SAM" id="MobiDB-lite"/>
    </source>
</evidence>
<evidence type="ECO:0000256" key="3">
    <source>
        <dbReference type="ARBA" id="ARBA00022670"/>
    </source>
</evidence>
<feature type="transmembrane region" description="Helical" evidence="9">
    <location>
        <begin position="119"/>
        <end position="141"/>
    </location>
</feature>
<name>A0A8J7IMW4_9BACT</name>
<keyword evidence="4 9" id="KW-0812">Transmembrane</keyword>
<accession>A0A8J7IMW4</accession>
<dbReference type="NCBIfam" id="TIGR04178">
    <property type="entry name" value="exo_archaeo"/>
    <property type="match status" value="1"/>
</dbReference>
<feature type="transmembrane region" description="Helical" evidence="9">
    <location>
        <begin position="96"/>
        <end position="113"/>
    </location>
</feature>
<comment type="caution">
    <text evidence="10">The sequence shown here is derived from an EMBL/GenBank/DDBJ whole genome shotgun (WGS) entry which is preliminary data.</text>
</comment>
<dbReference type="AlphaFoldDB" id="A0A8J7IMW4"/>
<feature type="transmembrane region" description="Helical" evidence="9">
    <location>
        <begin position="235"/>
        <end position="251"/>
    </location>
</feature>
<proteinExistence type="predicted"/>
<evidence type="ECO:0000256" key="9">
    <source>
        <dbReference type="SAM" id="Phobius"/>
    </source>
</evidence>
<evidence type="ECO:0000313" key="11">
    <source>
        <dbReference type="Proteomes" id="UP000636888"/>
    </source>
</evidence>
<keyword evidence="2" id="KW-1003">Cell membrane</keyword>